<evidence type="ECO:0008006" key="4">
    <source>
        <dbReference type="Google" id="ProtNLM"/>
    </source>
</evidence>
<dbReference type="RefSeq" id="WP_316025806.1">
    <property type="nucleotide sequence ID" value="NZ_JAWDIO010000002.1"/>
</dbReference>
<feature type="chain" id="PRO_5046079289" description="Carboxypeptidase regulatory-like domain-containing protein" evidence="1">
    <location>
        <begin position="22"/>
        <end position="107"/>
    </location>
</feature>
<dbReference type="EMBL" id="JAWDIO010000002">
    <property type="protein sequence ID" value="MDU0354188.1"/>
    <property type="molecule type" value="Genomic_DNA"/>
</dbReference>
<keyword evidence="3" id="KW-1185">Reference proteome</keyword>
<dbReference type="Proteomes" id="UP001247805">
    <property type="component" value="Unassembled WGS sequence"/>
</dbReference>
<protein>
    <recommendedName>
        <fullName evidence="4">Carboxypeptidase regulatory-like domain-containing protein</fullName>
    </recommendedName>
</protein>
<organism evidence="2 3">
    <name type="scientific">Paraglaciecola aquimarina</name>
    <dbReference type="NCBI Taxonomy" id="1235557"/>
    <lineage>
        <taxon>Bacteria</taxon>
        <taxon>Pseudomonadati</taxon>
        <taxon>Pseudomonadota</taxon>
        <taxon>Gammaproteobacteria</taxon>
        <taxon>Alteromonadales</taxon>
        <taxon>Alteromonadaceae</taxon>
        <taxon>Paraglaciecola</taxon>
    </lineage>
</organism>
<evidence type="ECO:0000256" key="1">
    <source>
        <dbReference type="SAM" id="SignalP"/>
    </source>
</evidence>
<name>A0ABU3SW31_9ALTE</name>
<gene>
    <name evidence="2" type="ORF">RS130_09810</name>
</gene>
<accession>A0ABU3SW31</accession>
<sequence length="107" mass="11447">MKMIIWTAVGVLLLSPHTALAGKIYGAIQFNGKAVAKNSSIKITCSGSSFSGAIQDYGRYSINVSKEGPCTLSLQIKGQASAAIQIVSYAAPTRYNFKYTAKKLVRI</sequence>
<feature type="signal peptide" evidence="1">
    <location>
        <begin position="1"/>
        <end position="21"/>
    </location>
</feature>
<reference evidence="2 3" key="1">
    <citation type="submission" date="2023-10" db="EMBL/GenBank/DDBJ databases">
        <title>Glaciecola aquimarina strain GGW-M5 nov., isolated from a coastal seawater.</title>
        <authorList>
            <person name="Bayburt H."/>
            <person name="Kim J.M."/>
            <person name="Choi B.J."/>
            <person name="Jeon C.O."/>
        </authorList>
    </citation>
    <scope>NUCLEOTIDE SEQUENCE [LARGE SCALE GENOMIC DNA]</scope>
    <source>
        <strain evidence="2 3">KCTC 32108</strain>
    </source>
</reference>
<proteinExistence type="predicted"/>
<comment type="caution">
    <text evidence="2">The sequence shown here is derived from an EMBL/GenBank/DDBJ whole genome shotgun (WGS) entry which is preliminary data.</text>
</comment>
<evidence type="ECO:0000313" key="3">
    <source>
        <dbReference type="Proteomes" id="UP001247805"/>
    </source>
</evidence>
<keyword evidence="1" id="KW-0732">Signal</keyword>
<evidence type="ECO:0000313" key="2">
    <source>
        <dbReference type="EMBL" id="MDU0354188.1"/>
    </source>
</evidence>